<dbReference type="Pfam" id="PF26253">
    <property type="entry name" value="RdRP_head"/>
    <property type="match status" value="1"/>
</dbReference>
<dbReference type="InterPro" id="IPR001650">
    <property type="entry name" value="Helicase_C-like"/>
</dbReference>
<dbReference type="GO" id="GO:0005524">
    <property type="term" value="F:ATP binding"/>
    <property type="evidence" value="ECO:0007669"/>
    <property type="project" value="UniProtKB-KW"/>
</dbReference>
<dbReference type="InterPro" id="IPR043519">
    <property type="entry name" value="NT_sf"/>
</dbReference>
<dbReference type="GO" id="GO:0031380">
    <property type="term" value="C:nuclear RNA-directed RNA polymerase complex"/>
    <property type="evidence" value="ECO:0007669"/>
    <property type="project" value="TreeGrafter"/>
</dbReference>
<evidence type="ECO:0000259" key="13">
    <source>
        <dbReference type="PROSITE" id="PS51194"/>
    </source>
</evidence>
<evidence type="ECO:0000256" key="1">
    <source>
        <dbReference type="ARBA" id="ARBA00005762"/>
    </source>
</evidence>
<feature type="domain" description="Helicase C-terminal" evidence="13">
    <location>
        <begin position="538"/>
        <end position="700"/>
    </location>
</feature>
<keyword evidence="7" id="KW-0067">ATP-binding</keyword>
<accession>A0AAD9VEU7</accession>
<dbReference type="InterPro" id="IPR054708">
    <property type="entry name" value="MTPAP-like_central"/>
</dbReference>
<dbReference type="EC" id="2.7.7.48" evidence="2"/>
<comment type="similarity">
    <text evidence="1">Belongs to the RdRP family.</text>
</comment>
<evidence type="ECO:0000259" key="12">
    <source>
        <dbReference type="PROSITE" id="PS51192"/>
    </source>
</evidence>
<proteinExistence type="inferred from homology"/>
<dbReference type="GO" id="GO:0003723">
    <property type="term" value="F:RNA binding"/>
    <property type="evidence" value="ECO:0007669"/>
    <property type="project" value="UniProtKB-KW"/>
</dbReference>
<comment type="caution">
    <text evidence="14">The sequence shown here is derived from an EMBL/GenBank/DDBJ whole genome shotgun (WGS) entry which is preliminary data.</text>
</comment>
<keyword evidence="6" id="KW-0547">Nucleotide-binding</keyword>
<evidence type="ECO:0000313" key="14">
    <source>
        <dbReference type="EMBL" id="KAK2571310.1"/>
    </source>
</evidence>
<evidence type="ECO:0000256" key="5">
    <source>
        <dbReference type="ARBA" id="ARBA00022695"/>
    </source>
</evidence>
<feature type="region of interest" description="Disordered" evidence="11">
    <location>
        <begin position="930"/>
        <end position="983"/>
    </location>
</feature>
<dbReference type="Pfam" id="PF00271">
    <property type="entry name" value="Helicase_C"/>
    <property type="match status" value="1"/>
</dbReference>
<dbReference type="SUPFAM" id="SSF81301">
    <property type="entry name" value="Nucleotidyltransferase"/>
    <property type="match status" value="1"/>
</dbReference>
<dbReference type="PANTHER" id="PTHR23079:SF55">
    <property type="entry name" value="RNA-DIRECTED RNA POLYMERASE"/>
    <property type="match status" value="1"/>
</dbReference>
<keyword evidence="5" id="KW-0548">Nucleotidyltransferase</keyword>
<dbReference type="Proteomes" id="UP001249851">
    <property type="component" value="Unassembled WGS sequence"/>
</dbReference>
<evidence type="ECO:0000256" key="6">
    <source>
        <dbReference type="ARBA" id="ARBA00022741"/>
    </source>
</evidence>
<reference evidence="14" key="1">
    <citation type="journal article" date="2023" name="G3 (Bethesda)">
        <title>Whole genome assembly and annotation of the endangered Caribbean coral Acropora cervicornis.</title>
        <authorList>
            <person name="Selwyn J.D."/>
            <person name="Vollmer S.V."/>
        </authorList>
    </citation>
    <scope>NUCLEOTIDE SEQUENCE</scope>
    <source>
        <strain evidence="14">K2</strain>
    </source>
</reference>
<dbReference type="SUPFAM" id="SSF52540">
    <property type="entry name" value="P-loop containing nucleoside triphosphate hydrolases"/>
    <property type="match status" value="1"/>
</dbReference>
<dbReference type="PROSITE" id="PS51192">
    <property type="entry name" value="HELICASE_ATP_BIND_1"/>
    <property type="match status" value="1"/>
</dbReference>
<dbReference type="Pfam" id="PF00270">
    <property type="entry name" value="DEAD"/>
    <property type="match status" value="1"/>
</dbReference>
<sequence length="2719" mass="310686">MFASTRCEIALRCGKCRTKLADGEILMLATTLATEPPSHLAVKEGKEEDAYTALDKVENAGAGKSSQNRCPYTLHCRFCSMVVGKVTRLASREFICYKFENVFIMYNSEKIEAKNVSKVRERLQQCGIKVVNVSNTVTSHQPTLQFSSPQASLPMVYCDTRELTHTSREIDVLTRENPRDYQRELFLSTMCRNTLVYLPTGSGKTLIAAMVLSCMRELNPGKLMVFLVDRIPLVFQQSNYIKKQLPGLKVGSLAGEMEPEQLQSVHKKLAERTIDVLVLTHQIFLNALATQTNQIIRMSDISVLVFDEAHHCQGNHPYNKIMSQFYHNNPKSLKPLVLGLSASPAGELSVERTLSKLEELLKNLECNISTPVLSEDLIAHVNYPETSYEVAYASNDYLKAVIQKHIEHLKTKFIDNAQGSHCFEPQGMNVFSPNFRGALRRLIDDCHGNKKRIKPLIVGEHIMQMLGVVDLSEVLGCKHAVECLQECVKRISSPTTPKDGALKRIVDADPTFRCVISASSTLIHGSSMSERYNILQGHIRDFVYRSLSDETCRGIIFVSMRKTAYKLCEQIRSIPMVSEALNPEAFVGHGQGSYDGMTWRDDQELLLKRFTSGTTKLLISTNVLEEGLDVPICNLVVRFEGAATLRALVQTRGRASRRHDSKFVVICDKNEKQGALDVINKERNMKTAIQDLVENQRLKSQAEEFGCELRKPSFLSPFSQEPNEEIHAQSYKPLVSVSVQNFERVTYRVISYLQSNFDVMSMKPTQSASVAGTEQKRMTFELQPREDVKNKEFKSKEQFLCHVVEMWCSELTNPDEEPIPVWLQASLPKKRQGKKECDHQLPAISLFLGTLVTRCHFLCEWPPEARFKQVHIHFDHSFRILRVSFQLLTLLYKLELRYDELEEFIIVDNDVSSGAKRIFLTAKHPPRIFREDGEPHELPLDDNLLQSDDEDSLRESSDSESTDSFSTDEEYPDEVRNVRDRVQSRASSSETWERVPHVQNREEAWGQCLTYCFALSPGDSYNFMSLITVIQNRFHKKVFFCRVKETSEMIPFVDSTTNLPSDVKYAAQSVISMYPAMRRRLSGNFGILLQRNPPDVISALIQLRKSLEQDRFCEPEKTLNSLLGQGNPSTSGTLARLVPSHCALIKRAVITPTRLLLFPPEVMVKNRVLRQYDTEKFLCVSIRDEDLSKLSAAGGSLDLLLNDINLRLNEGLTVGDQHFHFLGSSNSQLRNHSCWFVEAELQPDYIRKWMGDLAQIRCVASYMARMGQCFSTSIDAVGIEISQGVLHEVEDDIKSSDKEYTFSDGVGRISKQLLKEVVTKIAKPFEPSALQIRFAGFKGVLALDPTIPGKHAIFRKSMCKFESSHRRLEILATSRAQVVYLNHQVVMLLSSQGVPDEVFISLQKDMLDKLAGMLVNEKDAIELLGTGAKVGVSYHSISSAGIPLTTEPFFKSLLVAMHRNRIFELLSRARILLPPEKARLMMGIMDETGMLKPGQVFVQYSAVSTRSDREDQFDKNQRTVLKGPVVVTRNPCLHPGDVRQLEAVHASQLTHLVDCIVFPRVGLRPLPNEMAGGDLDGDLYFVCWDKRLLPREPNFPPMDYPTLPKLEKDEPITPADMTKFVVDYIRSDQLGVIDNAHKALADVEEGGVKSKMCLHLSELHSLAVDAPKTGKWPILPKTGITKYPDFMMKNDKPTYPSEKILGKLYRRCRKFQDTASEKQSLKLRVDQSFLLQGHDRFLSEARKMFQEYQDEMLGLMRLYGIETEAEVFTGCFLKLRNRLQKEKSEIADIVSKLVFHIRSHFRRQFFSEFDVDGQELLEDSLITYEMLLKGSAWYIAAYKQSENTDESEATNRKRLFGLPWFVNDVMLAIKKHRKQRSLCQTLDVRTAVGESLIRIFKEERAWLLEDFKTRLRTKDVVCRHLKQVQPNQSMTMIGSSATLLFHRESDLDLCLLSKDCQPGSFLRRSGKHFGDTRVARQDHENCLENLVPCLEEKIKSEEKQQEPKNLFLKARLAKKKKFPVLVCKKPTEKLKSASKCRPSLVCELSCTPDGLKETILLSSFLKTYPALLLIMRTIHRWCCVTGLSRNKAGAGNVSNMLNFLFLTQCVQKDKIENFSGDNVSQQKQDLLQGKKSDGQLYMEWETVINFLEATQENPNKINPAGLGEMMLEFFQTQELSFEKQLPDFLRSIVHECNFAACLENEHLELVREQLHRAYQLLALHGDAQIMLDVSGSEDYKVIFLTPLLSNFVAGVEKSKALEIERKTGVKRAIIRHRFRQSRNSAFLEVNGSEPAIRAVEKELEKMSKQASRDRMSLMSSCFVEGASVLLFEDSRIENDVLDLTPYDGPCHQAHDKLARHVAFVKDPENNGYPLRCFTEKFFQQLQILERDYDQQIHGYLEFAVHFGRVYLFSVPHVLLEEGGSVTIAMLRTNKRKVNRSEIRAVPEGVRYADDEASVGRRRRRKSRQTVENEEKKKKRKRGNPSRSSLFTEVRSPQKAKKFLLCFGFNPEEKIEKHVVTIYSSDDDVEFYVQFDKRLKFIEFSFPKLRWCMVDVKRRWQQPQDPETNDDKSDDIILDGGESDVRFLLQSRYILQPQDTPQAKYERYQRVLQVSNQCDSSDLPFSIQEDLWKDVKLIRSVKSTKFTQKQENRGLLTDLTVSLDEVHEYSRPTQSVNKFGKVKSRWEVSLKAVLPKDLTDKDMVQKFLQDVWKFSFQLSSFVSK</sequence>
<reference evidence="14" key="2">
    <citation type="journal article" date="2023" name="Science">
        <title>Genomic signatures of disease resistance in endangered staghorn corals.</title>
        <authorList>
            <person name="Vollmer S.V."/>
            <person name="Selwyn J.D."/>
            <person name="Despard B.A."/>
            <person name="Roesel C.L."/>
        </authorList>
    </citation>
    <scope>NUCLEOTIDE SEQUENCE</scope>
    <source>
        <strain evidence="14">K2</strain>
    </source>
</reference>
<evidence type="ECO:0000313" key="15">
    <source>
        <dbReference type="Proteomes" id="UP001249851"/>
    </source>
</evidence>
<evidence type="ECO:0000256" key="9">
    <source>
        <dbReference type="ARBA" id="ARBA00023158"/>
    </source>
</evidence>
<evidence type="ECO:0000256" key="4">
    <source>
        <dbReference type="ARBA" id="ARBA00022679"/>
    </source>
</evidence>
<evidence type="ECO:0000256" key="10">
    <source>
        <dbReference type="ARBA" id="ARBA00048744"/>
    </source>
</evidence>
<dbReference type="PROSITE" id="PS51194">
    <property type="entry name" value="HELICASE_CTER"/>
    <property type="match status" value="1"/>
</dbReference>
<dbReference type="Gene3D" id="3.30.460.10">
    <property type="entry name" value="Beta Polymerase, domain 2"/>
    <property type="match status" value="1"/>
</dbReference>
<dbReference type="CDD" id="cd18034">
    <property type="entry name" value="DEXHc_dicer"/>
    <property type="match status" value="1"/>
</dbReference>
<evidence type="ECO:0000256" key="11">
    <source>
        <dbReference type="SAM" id="MobiDB-lite"/>
    </source>
</evidence>
<dbReference type="SMART" id="SM00487">
    <property type="entry name" value="DEXDc"/>
    <property type="match status" value="1"/>
</dbReference>
<keyword evidence="3 14" id="KW-0696">RNA-directed RNA polymerase</keyword>
<dbReference type="SMART" id="SM00490">
    <property type="entry name" value="HELICc"/>
    <property type="match status" value="1"/>
</dbReference>
<dbReference type="InterPro" id="IPR011545">
    <property type="entry name" value="DEAD/DEAH_box_helicase_dom"/>
</dbReference>
<keyword evidence="9" id="KW-0943">RNA-mediated gene silencing</keyword>
<feature type="compositionally biased region" description="Basic and acidic residues" evidence="11">
    <location>
        <begin position="930"/>
        <end position="939"/>
    </location>
</feature>
<evidence type="ECO:0000256" key="7">
    <source>
        <dbReference type="ARBA" id="ARBA00022840"/>
    </source>
</evidence>
<dbReference type="EMBL" id="JARQWQ010000006">
    <property type="protein sequence ID" value="KAK2571310.1"/>
    <property type="molecule type" value="Genomic_DNA"/>
</dbReference>
<organism evidence="14 15">
    <name type="scientific">Acropora cervicornis</name>
    <name type="common">Staghorn coral</name>
    <dbReference type="NCBI Taxonomy" id="6130"/>
    <lineage>
        <taxon>Eukaryota</taxon>
        <taxon>Metazoa</taxon>
        <taxon>Cnidaria</taxon>
        <taxon>Anthozoa</taxon>
        <taxon>Hexacorallia</taxon>
        <taxon>Scleractinia</taxon>
        <taxon>Astrocoeniina</taxon>
        <taxon>Acroporidae</taxon>
        <taxon>Acropora</taxon>
    </lineage>
</organism>
<keyword evidence="8" id="KW-0694">RNA-binding</keyword>
<feature type="domain" description="Helicase ATP-binding" evidence="12">
    <location>
        <begin position="185"/>
        <end position="362"/>
    </location>
</feature>
<dbReference type="PANTHER" id="PTHR23079">
    <property type="entry name" value="RNA-DEPENDENT RNA POLYMERASE"/>
    <property type="match status" value="1"/>
</dbReference>
<dbReference type="InterPro" id="IPR058752">
    <property type="entry name" value="RDRP_C_head"/>
</dbReference>
<dbReference type="InterPro" id="IPR014001">
    <property type="entry name" value="Helicase_ATP-bd"/>
</dbReference>
<dbReference type="Pfam" id="PF05183">
    <property type="entry name" value="RdRP"/>
    <property type="match status" value="1"/>
</dbReference>
<name>A0AAD9VEU7_ACRCE</name>
<evidence type="ECO:0000256" key="8">
    <source>
        <dbReference type="ARBA" id="ARBA00022884"/>
    </source>
</evidence>
<protein>
    <recommendedName>
        <fullName evidence="2">RNA-directed RNA polymerase</fullName>
        <ecNumber evidence="2">2.7.7.48</ecNumber>
    </recommendedName>
</protein>
<gene>
    <name evidence="14" type="ORF">P5673_003890</name>
</gene>
<evidence type="ECO:0000256" key="3">
    <source>
        <dbReference type="ARBA" id="ARBA00022484"/>
    </source>
</evidence>
<dbReference type="InterPro" id="IPR007855">
    <property type="entry name" value="RDRP"/>
</dbReference>
<dbReference type="Gene3D" id="3.40.50.300">
    <property type="entry name" value="P-loop containing nucleotide triphosphate hydrolases"/>
    <property type="match status" value="2"/>
</dbReference>
<feature type="compositionally biased region" description="Acidic residues" evidence="11">
    <location>
        <begin position="947"/>
        <end position="972"/>
    </location>
</feature>
<feature type="compositionally biased region" description="Basic and acidic residues" evidence="11">
    <location>
        <begin position="973"/>
        <end position="983"/>
    </location>
</feature>
<dbReference type="InterPro" id="IPR057596">
    <property type="entry name" value="RDRP_core"/>
</dbReference>
<feature type="region of interest" description="Disordered" evidence="11">
    <location>
        <begin position="2452"/>
        <end position="2489"/>
    </location>
</feature>
<evidence type="ECO:0000256" key="2">
    <source>
        <dbReference type="ARBA" id="ARBA00012494"/>
    </source>
</evidence>
<dbReference type="Pfam" id="PF22600">
    <property type="entry name" value="MTPAP-like_central"/>
    <property type="match status" value="1"/>
</dbReference>
<dbReference type="InterPro" id="IPR027417">
    <property type="entry name" value="P-loop_NTPase"/>
</dbReference>
<keyword evidence="15" id="KW-1185">Reference proteome</keyword>
<dbReference type="GO" id="GO:0003968">
    <property type="term" value="F:RNA-directed RNA polymerase activity"/>
    <property type="evidence" value="ECO:0007669"/>
    <property type="project" value="UniProtKB-KW"/>
</dbReference>
<comment type="catalytic activity">
    <reaction evidence="10">
        <text>RNA(n) + a ribonucleoside 5'-triphosphate = RNA(n+1) + diphosphate</text>
        <dbReference type="Rhea" id="RHEA:21248"/>
        <dbReference type="Rhea" id="RHEA-COMP:14527"/>
        <dbReference type="Rhea" id="RHEA-COMP:17342"/>
        <dbReference type="ChEBI" id="CHEBI:33019"/>
        <dbReference type="ChEBI" id="CHEBI:61557"/>
        <dbReference type="ChEBI" id="CHEBI:140395"/>
        <dbReference type="EC" id="2.7.7.48"/>
    </reaction>
</comment>
<keyword evidence="4" id="KW-0808">Transferase</keyword>
<dbReference type="GO" id="GO:0030422">
    <property type="term" value="P:siRNA processing"/>
    <property type="evidence" value="ECO:0007669"/>
    <property type="project" value="TreeGrafter"/>
</dbReference>